<keyword evidence="2" id="KW-1185">Reference proteome</keyword>
<reference evidence="1" key="1">
    <citation type="submission" date="2021-02" db="EMBL/GenBank/DDBJ databases">
        <authorList>
            <person name="Dougan E. K."/>
            <person name="Rhodes N."/>
            <person name="Thang M."/>
            <person name="Chan C."/>
        </authorList>
    </citation>
    <scope>NUCLEOTIDE SEQUENCE</scope>
</reference>
<protein>
    <submittedName>
        <fullName evidence="1">Uncharacterized protein</fullName>
    </submittedName>
</protein>
<organism evidence="1 2">
    <name type="scientific">Symbiodinium pilosum</name>
    <name type="common">Dinoflagellate</name>
    <dbReference type="NCBI Taxonomy" id="2952"/>
    <lineage>
        <taxon>Eukaryota</taxon>
        <taxon>Sar</taxon>
        <taxon>Alveolata</taxon>
        <taxon>Dinophyceae</taxon>
        <taxon>Suessiales</taxon>
        <taxon>Symbiodiniaceae</taxon>
        <taxon>Symbiodinium</taxon>
    </lineage>
</organism>
<dbReference type="EMBL" id="CAJNIZ010018613">
    <property type="protein sequence ID" value="CAE7412928.1"/>
    <property type="molecule type" value="Genomic_DNA"/>
</dbReference>
<accession>A0A812R0E9</accession>
<gene>
    <name evidence="1" type="ORF">SPIL2461_LOCUS10181</name>
</gene>
<evidence type="ECO:0000313" key="1">
    <source>
        <dbReference type="EMBL" id="CAE7412928.1"/>
    </source>
</evidence>
<name>A0A812R0E9_SYMPI</name>
<proteinExistence type="predicted"/>
<dbReference type="OrthoDB" id="10450655at2759"/>
<dbReference type="Proteomes" id="UP000649617">
    <property type="component" value="Unassembled WGS sequence"/>
</dbReference>
<evidence type="ECO:0000313" key="2">
    <source>
        <dbReference type="Proteomes" id="UP000649617"/>
    </source>
</evidence>
<sequence>MYTPWQAEKAKAKASWKADVAEAKAWWWCEKHWWCHNSKEHHHGYHYGHHYGPPPSDCPIKSAGTKIFSKKKKFEALLSASIVDPYDNVGYTMGDNADFPNFDSFTDAGMTAVIGETQYTSTGFVNNNLITNQASGDPIYCAGCNGSYRLTFTSTSIGTPEGVFAAGVVVAAEAEGVFGTIAFVTYGDGSTDEFPVPDQSDGEDPFWGIIDCRRIASIHMGLAGGAPNIDNDVQRMAQSTLIIGV</sequence>
<comment type="caution">
    <text evidence="1">The sequence shown here is derived from an EMBL/GenBank/DDBJ whole genome shotgun (WGS) entry which is preliminary data.</text>
</comment>
<dbReference type="AlphaFoldDB" id="A0A812R0E9"/>